<comment type="caution">
    <text evidence="3">The sequence shown here is derived from an EMBL/GenBank/DDBJ whole genome shotgun (WGS) entry which is preliminary data.</text>
</comment>
<organism evidence="3 4">
    <name type="scientific">Pseudoduganella aquatica</name>
    <dbReference type="NCBI Taxonomy" id="2660641"/>
    <lineage>
        <taxon>Bacteria</taxon>
        <taxon>Pseudomonadati</taxon>
        <taxon>Pseudomonadota</taxon>
        <taxon>Betaproteobacteria</taxon>
        <taxon>Burkholderiales</taxon>
        <taxon>Oxalobacteraceae</taxon>
        <taxon>Telluria group</taxon>
        <taxon>Pseudoduganella</taxon>
    </lineage>
</organism>
<evidence type="ECO:0000313" key="4">
    <source>
        <dbReference type="Proteomes" id="UP000450676"/>
    </source>
</evidence>
<dbReference type="PROSITE" id="PS51332">
    <property type="entry name" value="B12_BINDING"/>
    <property type="match status" value="1"/>
</dbReference>
<dbReference type="Pfam" id="PF02607">
    <property type="entry name" value="B12-binding_2"/>
    <property type="match status" value="1"/>
</dbReference>
<dbReference type="InterPro" id="IPR003759">
    <property type="entry name" value="Cbl-bd_cap"/>
</dbReference>
<dbReference type="Gene3D" id="1.10.1660.10">
    <property type="match status" value="1"/>
</dbReference>
<name>A0A7X4HBF9_9BURK</name>
<evidence type="ECO:0000259" key="1">
    <source>
        <dbReference type="PROSITE" id="PS50937"/>
    </source>
</evidence>
<dbReference type="Gene3D" id="3.40.50.280">
    <property type="entry name" value="Cobalamin-binding domain"/>
    <property type="match status" value="1"/>
</dbReference>
<dbReference type="Pfam" id="PF02310">
    <property type="entry name" value="B12-binding"/>
    <property type="match status" value="1"/>
</dbReference>
<dbReference type="GO" id="GO:0046872">
    <property type="term" value="F:metal ion binding"/>
    <property type="evidence" value="ECO:0007669"/>
    <property type="project" value="InterPro"/>
</dbReference>
<evidence type="ECO:0000313" key="3">
    <source>
        <dbReference type="EMBL" id="MYN07217.1"/>
    </source>
</evidence>
<dbReference type="Pfam" id="PF13411">
    <property type="entry name" value="MerR_1"/>
    <property type="match status" value="1"/>
</dbReference>
<sequence length="321" mass="35480">MNTETSFLTVPSTISDVERDTGVAKETLRVWERRYDFPQPLRDPFGERVYPTEQVVKLRLVKRLIDLGFRPGKVIQYSPEELQALAEKAAEGNKARSSRAHHPEMQIYLDLCKSHQMDALRRKLSQALLVMGLKSFVIDLVTPLTAMVGDAWASGRFAVFEEHLFAESLQMVMRSAIFSVPQGNANNSSAPRPRILLTTLPQERHGLGLLMAEALFAAEGAHGISLGLQTPVPDLADAARSLGVDIVALSLSASMNPRQALDGLKELRARLPETVEIWAGGNCSALRKRPPAFVRVFQLHEIGGGIADWRVRVRTQAMPLG</sequence>
<feature type="domain" description="HTH merR-type" evidence="1">
    <location>
        <begin position="13"/>
        <end position="69"/>
    </location>
</feature>
<dbReference type="InterPro" id="IPR036594">
    <property type="entry name" value="Meth_synthase_dom"/>
</dbReference>
<dbReference type="EMBL" id="WWCU01000006">
    <property type="protein sequence ID" value="MYN07217.1"/>
    <property type="molecule type" value="Genomic_DNA"/>
</dbReference>
<accession>A0A7X4HBF9</accession>
<reference evidence="3 4" key="1">
    <citation type="submission" date="2019-12" db="EMBL/GenBank/DDBJ databases">
        <title>Novel species isolated from a subtropical stream in China.</title>
        <authorList>
            <person name="Lu H."/>
        </authorList>
    </citation>
    <scope>NUCLEOTIDE SEQUENCE [LARGE SCALE GENOMIC DNA]</scope>
    <source>
        <strain evidence="3 4">FT127W</strain>
    </source>
</reference>
<dbReference type="GO" id="GO:0003677">
    <property type="term" value="F:DNA binding"/>
    <property type="evidence" value="ECO:0007669"/>
    <property type="project" value="InterPro"/>
</dbReference>
<dbReference type="InterPro" id="IPR036724">
    <property type="entry name" value="Cobalamin-bd_sf"/>
</dbReference>
<proteinExistence type="predicted"/>
<dbReference type="Proteomes" id="UP000450676">
    <property type="component" value="Unassembled WGS sequence"/>
</dbReference>
<feature type="domain" description="B12-binding" evidence="2">
    <location>
        <begin position="192"/>
        <end position="320"/>
    </location>
</feature>
<dbReference type="Gene3D" id="1.10.1240.10">
    <property type="entry name" value="Methionine synthase domain"/>
    <property type="match status" value="1"/>
</dbReference>
<dbReference type="InterPro" id="IPR000551">
    <property type="entry name" value="MerR-type_HTH_dom"/>
</dbReference>
<dbReference type="CDD" id="cd02065">
    <property type="entry name" value="B12-binding_like"/>
    <property type="match status" value="1"/>
</dbReference>
<dbReference type="GO" id="GO:0006355">
    <property type="term" value="P:regulation of DNA-templated transcription"/>
    <property type="evidence" value="ECO:0007669"/>
    <property type="project" value="InterPro"/>
</dbReference>
<dbReference type="InterPro" id="IPR009061">
    <property type="entry name" value="DNA-bd_dom_put_sf"/>
</dbReference>
<dbReference type="InterPro" id="IPR006158">
    <property type="entry name" value="Cobalamin-bd"/>
</dbReference>
<dbReference type="CDD" id="cd01104">
    <property type="entry name" value="HTH_MlrA-CarA"/>
    <property type="match status" value="1"/>
</dbReference>
<evidence type="ECO:0000259" key="2">
    <source>
        <dbReference type="PROSITE" id="PS51332"/>
    </source>
</evidence>
<dbReference type="SUPFAM" id="SSF52242">
    <property type="entry name" value="Cobalamin (vitamin B12)-binding domain"/>
    <property type="match status" value="1"/>
</dbReference>
<dbReference type="GO" id="GO:0031419">
    <property type="term" value="F:cobalamin binding"/>
    <property type="evidence" value="ECO:0007669"/>
    <property type="project" value="InterPro"/>
</dbReference>
<dbReference type="AlphaFoldDB" id="A0A7X4HBF9"/>
<protein>
    <submittedName>
        <fullName evidence="3">MerR family transcriptional regulator</fullName>
    </submittedName>
</protein>
<keyword evidence="4" id="KW-1185">Reference proteome</keyword>
<dbReference type="SUPFAM" id="SSF46955">
    <property type="entry name" value="Putative DNA-binding domain"/>
    <property type="match status" value="1"/>
</dbReference>
<dbReference type="PROSITE" id="PS50937">
    <property type="entry name" value="HTH_MERR_2"/>
    <property type="match status" value="1"/>
</dbReference>
<gene>
    <name evidence="3" type="ORF">GTP77_07680</name>
</gene>